<dbReference type="InterPro" id="IPR049250">
    <property type="entry name" value="DUF6883"/>
</dbReference>
<organism evidence="2 3">
    <name type="scientific">Candidatus Woesebacteria bacterium GW2011_GWB1_38_5b</name>
    <dbReference type="NCBI Taxonomy" id="1618569"/>
    <lineage>
        <taxon>Bacteria</taxon>
        <taxon>Candidatus Woeseibacteriota</taxon>
    </lineage>
</organism>
<dbReference type="Proteomes" id="UP000034181">
    <property type="component" value="Unassembled WGS sequence"/>
</dbReference>
<name>A0A0G0NE70_9BACT</name>
<reference evidence="2 3" key="1">
    <citation type="journal article" date="2015" name="Nature">
        <title>rRNA introns, odd ribosomes, and small enigmatic genomes across a large radiation of phyla.</title>
        <authorList>
            <person name="Brown C.T."/>
            <person name="Hug L.A."/>
            <person name="Thomas B.C."/>
            <person name="Sharon I."/>
            <person name="Castelle C.J."/>
            <person name="Singh A."/>
            <person name="Wilkins M.J."/>
            <person name="Williams K.H."/>
            <person name="Banfield J.F."/>
        </authorList>
    </citation>
    <scope>NUCLEOTIDE SEQUENCE [LARGE SCALE GENOMIC DNA]</scope>
</reference>
<comment type="caution">
    <text evidence="2">The sequence shown here is derived from an EMBL/GenBank/DDBJ whole genome shotgun (WGS) entry which is preliminary data.</text>
</comment>
<proteinExistence type="predicted"/>
<dbReference type="EMBL" id="LBUZ01000011">
    <property type="protein sequence ID" value="KKQ75411.1"/>
    <property type="molecule type" value="Genomic_DNA"/>
</dbReference>
<accession>A0A0G0NE70</accession>
<gene>
    <name evidence="2" type="ORF">US96_C0011G0009</name>
</gene>
<sequence length="110" mass="12371">MKLSNSKNVSISKNKLINYLLSETHPVGSSKAKFFRKLGFNNSNVDILIESFTDIAQSNEIKESRKLPYGTNYVVNGIIDSPSGKKVKISTVWFVEKEEGNPRFITAYPL</sequence>
<protein>
    <recommendedName>
        <fullName evidence="1">DUF6883 domain-containing protein</fullName>
    </recommendedName>
</protein>
<feature type="domain" description="DUF6883" evidence="1">
    <location>
        <begin position="2"/>
        <end position="109"/>
    </location>
</feature>
<evidence type="ECO:0000313" key="2">
    <source>
        <dbReference type="EMBL" id="KKQ75411.1"/>
    </source>
</evidence>
<evidence type="ECO:0000313" key="3">
    <source>
        <dbReference type="Proteomes" id="UP000034181"/>
    </source>
</evidence>
<dbReference type="AlphaFoldDB" id="A0A0G0NE70"/>
<evidence type="ECO:0000259" key="1">
    <source>
        <dbReference type="Pfam" id="PF21814"/>
    </source>
</evidence>
<dbReference type="Pfam" id="PF21814">
    <property type="entry name" value="DUF6883"/>
    <property type="match status" value="1"/>
</dbReference>